<dbReference type="InterPro" id="IPR004776">
    <property type="entry name" value="Mem_transp_PIN-like"/>
</dbReference>
<dbReference type="HOGENOM" id="CLU_056175_3_0_0"/>
<feature type="transmembrane region" description="Helical" evidence="8">
    <location>
        <begin position="180"/>
        <end position="202"/>
    </location>
</feature>
<comment type="similarity">
    <text evidence="2">Belongs to the auxin efflux carrier (TC 2.A.69) family.</text>
</comment>
<organism evidence="9 10">
    <name type="scientific">Desulfurispirillum indicum (strain ATCC BAA-1389 / DSM 22839 / S5)</name>
    <dbReference type="NCBI Taxonomy" id="653733"/>
    <lineage>
        <taxon>Bacteria</taxon>
        <taxon>Pseudomonadati</taxon>
        <taxon>Chrysiogenota</taxon>
        <taxon>Chrysiogenia</taxon>
        <taxon>Chrysiogenales</taxon>
        <taxon>Chrysiogenaceae</taxon>
        <taxon>Desulfurispirillum</taxon>
    </lineage>
</organism>
<dbReference type="InterPro" id="IPR038770">
    <property type="entry name" value="Na+/solute_symporter_sf"/>
</dbReference>
<accession>E6W1D5</accession>
<dbReference type="PANTHER" id="PTHR36838">
    <property type="entry name" value="AUXIN EFFLUX CARRIER FAMILY PROTEIN"/>
    <property type="match status" value="1"/>
</dbReference>
<dbReference type="Gene3D" id="1.20.1530.20">
    <property type="match status" value="1"/>
</dbReference>
<evidence type="ECO:0000256" key="8">
    <source>
        <dbReference type="SAM" id="Phobius"/>
    </source>
</evidence>
<keyword evidence="10" id="KW-1185">Reference proteome</keyword>
<dbReference type="AlphaFoldDB" id="E6W1D5"/>
<proteinExistence type="inferred from homology"/>
<feature type="transmembrane region" description="Helical" evidence="8">
    <location>
        <begin position="46"/>
        <end position="66"/>
    </location>
</feature>
<feature type="transmembrane region" description="Helical" evidence="8">
    <location>
        <begin position="265"/>
        <end position="284"/>
    </location>
</feature>
<dbReference type="EMBL" id="CP002432">
    <property type="protein sequence ID" value="ADU65391.1"/>
    <property type="molecule type" value="Genomic_DNA"/>
</dbReference>
<keyword evidence="5 8" id="KW-0812">Transmembrane</keyword>
<evidence type="ECO:0000313" key="10">
    <source>
        <dbReference type="Proteomes" id="UP000002572"/>
    </source>
</evidence>
<dbReference type="Proteomes" id="UP000002572">
    <property type="component" value="Chromosome"/>
</dbReference>
<dbReference type="KEGG" id="din:Selin_0643"/>
<feature type="transmembrane region" description="Helical" evidence="8">
    <location>
        <begin position="241"/>
        <end position="259"/>
    </location>
</feature>
<dbReference type="RefSeq" id="WP_013505279.1">
    <property type="nucleotide sequence ID" value="NC_014836.1"/>
</dbReference>
<feature type="transmembrane region" description="Helical" evidence="8">
    <location>
        <begin position="208"/>
        <end position="229"/>
    </location>
</feature>
<dbReference type="GO" id="GO:0055085">
    <property type="term" value="P:transmembrane transport"/>
    <property type="evidence" value="ECO:0007669"/>
    <property type="project" value="InterPro"/>
</dbReference>
<evidence type="ECO:0000256" key="5">
    <source>
        <dbReference type="ARBA" id="ARBA00022692"/>
    </source>
</evidence>
<evidence type="ECO:0000313" key="9">
    <source>
        <dbReference type="EMBL" id="ADU65391.1"/>
    </source>
</evidence>
<reference evidence="9 10" key="1">
    <citation type="submission" date="2010-12" db="EMBL/GenBank/DDBJ databases">
        <title>Complete sequence of Desulfurispirillum indicum S5.</title>
        <authorList>
            <consortium name="US DOE Joint Genome Institute"/>
            <person name="Lucas S."/>
            <person name="Copeland A."/>
            <person name="Lapidus A."/>
            <person name="Cheng J.-F."/>
            <person name="Goodwin L."/>
            <person name="Pitluck S."/>
            <person name="Chertkov O."/>
            <person name="Held B."/>
            <person name="Detter J.C."/>
            <person name="Han C."/>
            <person name="Tapia R."/>
            <person name="Land M."/>
            <person name="Hauser L."/>
            <person name="Kyrpides N."/>
            <person name="Ivanova N."/>
            <person name="Mikhailova N."/>
            <person name="Haggblom M."/>
            <person name="Rauschenbach I."/>
            <person name="Bini E."/>
            <person name="Woyke T."/>
        </authorList>
    </citation>
    <scope>NUCLEOTIDE SEQUENCE [LARGE SCALE GENOMIC DNA]</scope>
    <source>
        <strain evidence="10">ATCC BAA-1389 / DSM 22839 / S5</strain>
    </source>
</reference>
<keyword evidence="3" id="KW-0813">Transport</keyword>
<sequence length="322" mass="34248">MAAPSPSAGLLETLLFTQQITAPVFLLVFLGLLLRRTNLITDEFNQTASGLVFKVTLPLLVFLSLLRTDLTMVFVPGLLAYAILVTLLGFLWLLWHARRLPSAADRGVFVQGAFRGNLGILALALAGNQYGEPGMALTSILMAALVVQYNMLSVIALNMWRETTGTRWLFMLRDMLRNPLIIAVTLAIPASLWQLSLPGVVMKTADSLASMTLPLALLCVGAALDLKVLRATSGTALMATAYKLIILPAPMLFGAWLLGYSGMTLGVLFLIFACPTAAASYVMARSMGGNASLAANIIALTTVLGTLTISLGVFGLSLTGLS</sequence>
<dbReference type="PANTHER" id="PTHR36838:SF4">
    <property type="entry name" value="AUXIN EFFLUX CARRIER FAMILY PROTEIN"/>
    <property type="match status" value="1"/>
</dbReference>
<dbReference type="GO" id="GO:0005886">
    <property type="term" value="C:plasma membrane"/>
    <property type="evidence" value="ECO:0007669"/>
    <property type="project" value="UniProtKB-SubCell"/>
</dbReference>
<dbReference type="OrthoDB" id="9786439at2"/>
<keyword evidence="6 8" id="KW-1133">Transmembrane helix</keyword>
<dbReference type="InParanoid" id="E6W1D5"/>
<name>E6W1D5_DESIS</name>
<protein>
    <submittedName>
        <fullName evidence="9">Auxin Efflux Carrier</fullName>
    </submittedName>
</protein>
<feature type="transmembrane region" description="Helical" evidence="8">
    <location>
        <begin position="139"/>
        <end position="160"/>
    </location>
</feature>
<comment type="subcellular location">
    <subcellularLocation>
        <location evidence="1">Cell membrane</location>
        <topology evidence="1">Multi-pass membrane protein</topology>
    </subcellularLocation>
</comment>
<feature type="transmembrane region" description="Helical" evidence="8">
    <location>
        <begin position="72"/>
        <end position="95"/>
    </location>
</feature>
<evidence type="ECO:0000256" key="7">
    <source>
        <dbReference type="ARBA" id="ARBA00023136"/>
    </source>
</evidence>
<keyword evidence="7 8" id="KW-0472">Membrane</keyword>
<gene>
    <name evidence="9" type="ordered locus">Selin_0643</name>
</gene>
<evidence type="ECO:0000256" key="4">
    <source>
        <dbReference type="ARBA" id="ARBA00022475"/>
    </source>
</evidence>
<feature type="transmembrane region" description="Helical" evidence="8">
    <location>
        <begin position="107"/>
        <end position="127"/>
    </location>
</feature>
<feature type="transmembrane region" description="Helical" evidence="8">
    <location>
        <begin position="15"/>
        <end position="34"/>
    </location>
</feature>
<evidence type="ECO:0000256" key="2">
    <source>
        <dbReference type="ARBA" id="ARBA00010145"/>
    </source>
</evidence>
<keyword evidence="4" id="KW-1003">Cell membrane</keyword>
<dbReference type="eggNOG" id="COG0679">
    <property type="taxonomic scope" value="Bacteria"/>
</dbReference>
<feature type="transmembrane region" description="Helical" evidence="8">
    <location>
        <begin position="296"/>
        <end position="318"/>
    </location>
</feature>
<evidence type="ECO:0000256" key="1">
    <source>
        <dbReference type="ARBA" id="ARBA00004651"/>
    </source>
</evidence>
<evidence type="ECO:0000256" key="3">
    <source>
        <dbReference type="ARBA" id="ARBA00022448"/>
    </source>
</evidence>
<dbReference type="Pfam" id="PF03547">
    <property type="entry name" value="Mem_trans"/>
    <property type="match status" value="1"/>
</dbReference>
<evidence type="ECO:0000256" key="6">
    <source>
        <dbReference type="ARBA" id="ARBA00022989"/>
    </source>
</evidence>
<dbReference type="STRING" id="653733.Selin_0643"/>